<evidence type="ECO:0000313" key="1">
    <source>
        <dbReference type="EMBL" id="EEC57610.1"/>
    </source>
</evidence>
<accession>B7ASR4</accession>
<evidence type="ECO:0000313" key="2">
    <source>
        <dbReference type="Proteomes" id="UP000003136"/>
    </source>
</evidence>
<dbReference type="HOGENOM" id="CLU_3149614_0_0_9"/>
<keyword evidence="2" id="KW-1185">Reference proteome</keyword>
<protein>
    <submittedName>
        <fullName evidence="1">Uncharacterized protein</fullName>
    </submittedName>
</protein>
<gene>
    <name evidence="1" type="ORF">BACPEC_02119</name>
</gene>
<sequence length="48" mass="5608">MTIGLPHQNRIFLDALREVLASQEKSCLISGKKNCQYVRNWMYHITAE</sequence>
<reference evidence="1 2" key="2">
    <citation type="submission" date="2008-11" db="EMBL/GenBank/DDBJ databases">
        <authorList>
            <person name="Fulton L."/>
            <person name="Clifton S."/>
            <person name="Fulton B."/>
            <person name="Xu J."/>
            <person name="Minx P."/>
            <person name="Pepin K.H."/>
            <person name="Johnson M."/>
            <person name="Bhonagiri V."/>
            <person name="Nash W.E."/>
            <person name="Mardis E.R."/>
            <person name="Wilson R.K."/>
        </authorList>
    </citation>
    <scope>NUCLEOTIDE SEQUENCE [LARGE SCALE GENOMIC DNA]</scope>
    <source>
        <strain evidence="1 2">ATCC 43243</strain>
    </source>
</reference>
<dbReference type="Proteomes" id="UP000003136">
    <property type="component" value="Unassembled WGS sequence"/>
</dbReference>
<dbReference type="EMBL" id="ABVQ01000036">
    <property type="protein sequence ID" value="EEC57610.1"/>
    <property type="molecule type" value="Genomic_DNA"/>
</dbReference>
<comment type="caution">
    <text evidence="1">The sequence shown here is derived from an EMBL/GenBank/DDBJ whole genome shotgun (WGS) entry which is preliminary data.</text>
</comment>
<proteinExistence type="predicted"/>
<dbReference type="STRING" id="483218.BACPEC_02119"/>
<organism evidence="1 2">
    <name type="scientific">[Bacteroides] pectinophilus ATCC 43243</name>
    <dbReference type="NCBI Taxonomy" id="483218"/>
    <lineage>
        <taxon>Bacteria</taxon>
        <taxon>Bacillati</taxon>
        <taxon>Bacillota</taxon>
        <taxon>Clostridia</taxon>
        <taxon>Eubacteriales</taxon>
    </lineage>
</organism>
<name>B7ASR4_9FIRM</name>
<reference evidence="1 2" key="1">
    <citation type="submission" date="2008-11" db="EMBL/GenBank/DDBJ databases">
        <title>Draft genome sequence of Bacteroides pectinophilus (ATCC 43243).</title>
        <authorList>
            <person name="Sudarsanam P."/>
            <person name="Ley R."/>
            <person name="Guruge J."/>
            <person name="Turnbaugh P.J."/>
            <person name="Mahowald M."/>
            <person name="Liep D."/>
            <person name="Gordon J."/>
        </authorList>
    </citation>
    <scope>NUCLEOTIDE SEQUENCE [LARGE SCALE GENOMIC DNA]</scope>
    <source>
        <strain evidence="1 2">ATCC 43243</strain>
    </source>
</reference>
<dbReference type="AlphaFoldDB" id="B7ASR4"/>